<proteinExistence type="predicted"/>
<name>X1I8X7_9ZZZZ</name>
<gene>
    <name evidence="1" type="ORF">S03H2_54322</name>
</gene>
<organism evidence="1">
    <name type="scientific">marine sediment metagenome</name>
    <dbReference type="NCBI Taxonomy" id="412755"/>
    <lineage>
        <taxon>unclassified sequences</taxon>
        <taxon>metagenomes</taxon>
        <taxon>ecological metagenomes</taxon>
    </lineage>
</organism>
<feature type="non-terminal residue" evidence="1">
    <location>
        <position position="40"/>
    </location>
</feature>
<reference evidence="1" key="1">
    <citation type="journal article" date="2014" name="Front. Microbiol.">
        <title>High frequency of phylogenetically diverse reductive dehalogenase-homologous genes in deep subseafloor sedimentary metagenomes.</title>
        <authorList>
            <person name="Kawai M."/>
            <person name="Futagami T."/>
            <person name="Toyoda A."/>
            <person name="Takaki Y."/>
            <person name="Nishi S."/>
            <person name="Hori S."/>
            <person name="Arai W."/>
            <person name="Tsubouchi T."/>
            <person name="Morono Y."/>
            <person name="Uchiyama I."/>
            <person name="Ito T."/>
            <person name="Fujiyama A."/>
            <person name="Inagaki F."/>
            <person name="Takami H."/>
        </authorList>
    </citation>
    <scope>NUCLEOTIDE SEQUENCE</scope>
    <source>
        <strain evidence="1">Expedition CK06-06</strain>
    </source>
</reference>
<dbReference type="AlphaFoldDB" id="X1I8X7"/>
<comment type="caution">
    <text evidence="1">The sequence shown here is derived from an EMBL/GenBank/DDBJ whole genome shotgun (WGS) entry which is preliminary data.</text>
</comment>
<protein>
    <submittedName>
        <fullName evidence="1">Uncharacterized protein</fullName>
    </submittedName>
</protein>
<evidence type="ECO:0000313" key="1">
    <source>
        <dbReference type="EMBL" id="GAH65745.1"/>
    </source>
</evidence>
<dbReference type="EMBL" id="BARU01034625">
    <property type="protein sequence ID" value="GAH65745.1"/>
    <property type="molecule type" value="Genomic_DNA"/>
</dbReference>
<dbReference type="PROSITE" id="PS51257">
    <property type="entry name" value="PROKAR_LIPOPROTEIN"/>
    <property type="match status" value="1"/>
</dbReference>
<sequence length="40" mass="4457">MKKLSMILPLALILCFMVGCQDKEAMAELEAMKAQAEVEE</sequence>
<accession>X1I8X7</accession>